<feature type="transmembrane region" description="Helical" evidence="11">
    <location>
        <begin position="82"/>
        <end position="107"/>
    </location>
</feature>
<evidence type="ECO:0000313" key="13">
    <source>
        <dbReference type="EMBL" id="MBR8827607.1"/>
    </source>
</evidence>
<evidence type="ECO:0000256" key="2">
    <source>
        <dbReference type="ARBA" id="ARBA00022448"/>
    </source>
</evidence>
<proteinExistence type="predicted"/>
<feature type="domain" description="CBS" evidence="12">
    <location>
        <begin position="556"/>
        <end position="615"/>
    </location>
</feature>
<evidence type="ECO:0000256" key="10">
    <source>
        <dbReference type="PROSITE-ProRule" id="PRU00703"/>
    </source>
</evidence>
<keyword evidence="8" id="KW-0868">Chloride</keyword>
<feature type="transmembrane region" description="Helical" evidence="11">
    <location>
        <begin position="250"/>
        <end position="268"/>
    </location>
</feature>
<protein>
    <submittedName>
        <fullName evidence="13">Chloride channel protein</fullName>
    </submittedName>
</protein>
<dbReference type="PANTHER" id="PTHR43427:SF6">
    <property type="entry name" value="CHLORIDE CHANNEL PROTEIN CLC-E"/>
    <property type="match status" value="1"/>
</dbReference>
<feature type="transmembrane region" description="Helical" evidence="11">
    <location>
        <begin position="175"/>
        <end position="200"/>
    </location>
</feature>
<evidence type="ECO:0000256" key="5">
    <source>
        <dbReference type="ARBA" id="ARBA00023065"/>
    </source>
</evidence>
<dbReference type="PROSITE" id="PS51371">
    <property type="entry name" value="CBS"/>
    <property type="match status" value="2"/>
</dbReference>
<evidence type="ECO:0000256" key="6">
    <source>
        <dbReference type="ARBA" id="ARBA00023136"/>
    </source>
</evidence>
<organism evidence="13 14">
    <name type="scientific">Gomphosphaeria aponina SAG 52.96 = DSM 107014</name>
    <dbReference type="NCBI Taxonomy" id="1521640"/>
    <lineage>
        <taxon>Bacteria</taxon>
        <taxon>Bacillati</taxon>
        <taxon>Cyanobacteriota</taxon>
        <taxon>Cyanophyceae</taxon>
        <taxon>Oscillatoriophycideae</taxon>
        <taxon>Chroococcales</taxon>
        <taxon>Gomphosphaeriaceae</taxon>
        <taxon>Gomphosphaeria</taxon>
    </lineage>
</organism>
<dbReference type="InterPro" id="IPR050368">
    <property type="entry name" value="ClC-type_chloride_channel"/>
</dbReference>
<gene>
    <name evidence="13" type="ORF">DSM107014_06800</name>
</gene>
<feature type="transmembrane region" description="Helical" evidence="11">
    <location>
        <begin position="212"/>
        <end position="230"/>
    </location>
</feature>
<dbReference type="InterPro" id="IPR001807">
    <property type="entry name" value="ClC"/>
</dbReference>
<dbReference type="EMBL" id="JADQBC010000036">
    <property type="protein sequence ID" value="MBR8827607.1"/>
    <property type="molecule type" value="Genomic_DNA"/>
</dbReference>
<feature type="transmembrane region" description="Helical" evidence="11">
    <location>
        <begin position="425"/>
        <end position="442"/>
    </location>
</feature>
<evidence type="ECO:0000256" key="4">
    <source>
        <dbReference type="ARBA" id="ARBA00022989"/>
    </source>
</evidence>
<dbReference type="Proteomes" id="UP000767446">
    <property type="component" value="Unassembled WGS sequence"/>
</dbReference>
<feature type="transmembrane region" description="Helical" evidence="11">
    <location>
        <begin position="40"/>
        <end position="62"/>
    </location>
</feature>
<feature type="transmembrane region" description="Helical" evidence="11">
    <location>
        <begin position="359"/>
        <end position="382"/>
    </location>
</feature>
<dbReference type="GO" id="GO:0034707">
    <property type="term" value="C:chloride channel complex"/>
    <property type="evidence" value="ECO:0007669"/>
    <property type="project" value="UniProtKB-KW"/>
</dbReference>
<evidence type="ECO:0000256" key="11">
    <source>
        <dbReference type="SAM" id="Phobius"/>
    </source>
</evidence>
<evidence type="ECO:0000256" key="3">
    <source>
        <dbReference type="ARBA" id="ARBA00022692"/>
    </source>
</evidence>
<keyword evidence="2" id="KW-0813">Transport</keyword>
<feature type="transmembrane region" description="Helical" evidence="11">
    <location>
        <begin position="394"/>
        <end position="419"/>
    </location>
</feature>
<keyword evidence="4 11" id="KW-1133">Transmembrane helix</keyword>
<dbReference type="Gene3D" id="3.10.580.10">
    <property type="entry name" value="CBS-domain"/>
    <property type="match status" value="1"/>
</dbReference>
<dbReference type="InterPro" id="IPR046342">
    <property type="entry name" value="CBS_dom_sf"/>
</dbReference>
<dbReference type="PANTHER" id="PTHR43427">
    <property type="entry name" value="CHLORIDE CHANNEL PROTEIN CLC-E"/>
    <property type="match status" value="1"/>
</dbReference>
<evidence type="ECO:0000259" key="12">
    <source>
        <dbReference type="PROSITE" id="PS51371"/>
    </source>
</evidence>
<keyword evidence="9" id="KW-0407">Ion channel</keyword>
<dbReference type="Gene3D" id="1.10.3080.10">
    <property type="entry name" value="Clc chloride channel"/>
    <property type="match status" value="1"/>
</dbReference>
<evidence type="ECO:0000256" key="7">
    <source>
        <dbReference type="ARBA" id="ARBA00023173"/>
    </source>
</evidence>
<evidence type="ECO:0000256" key="1">
    <source>
        <dbReference type="ARBA" id="ARBA00004141"/>
    </source>
</evidence>
<dbReference type="SUPFAM" id="SSF54631">
    <property type="entry name" value="CBS-domain pair"/>
    <property type="match status" value="1"/>
</dbReference>
<feature type="domain" description="CBS" evidence="12">
    <location>
        <begin position="481"/>
        <end position="539"/>
    </location>
</feature>
<reference evidence="13" key="1">
    <citation type="submission" date="2021-02" db="EMBL/GenBank/DDBJ databases">
        <title>Metagenome analyses of Stigonema ocellatum DSM 106950, Chlorogloea purpurea SAG 13.99 and Gomphosphaeria aponina DSM 107014.</title>
        <authorList>
            <person name="Marter P."/>
            <person name="Huang S."/>
        </authorList>
    </citation>
    <scope>NUCLEOTIDE SEQUENCE</scope>
    <source>
        <strain evidence="13">JP213</strain>
    </source>
</reference>
<dbReference type="SMART" id="SM00116">
    <property type="entry name" value="CBS"/>
    <property type="match status" value="2"/>
</dbReference>
<feature type="transmembrane region" description="Helical" evidence="11">
    <location>
        <begin position="333"/>
        <end position="353"/>
    </location>
</feature>
<dbReference type="InterPro" id="IPR014743">
    <property type="entry name" value="Cl-channel_core"/>
</dbReference>
<dbReference type="AlphaFoldDB" id="A0A941JSY2"/>
<accession>A0A941JSY2</accession>
<evidence type="ECO:0000256" key="9">
    <source>
        <dbReference type="ARBA" id="ARBA00023303"/>
    </source>
</evidence>
<keyword evidence="5" id="KW-0406">Ion transport</keyword>
<dbReference type="GO" id="GO:0005254">
    <property type="term" value="F:chloride channel activity"/>
    <property type="evidence" value="ECO:0007669"/>
    <property type="project" value="UniProtKB-KW"/>
</dbReference>
<dbReference type="CDD" id="cd00400">
    <property type="entry name" value="Voltage_gated_ClC"/>
    <property type="match status" value="1"/>
</dbReference>
<dbReference type="Pfam" id="PF00654">
    <property type="entry name" value="Voltage_CLC"/>
    <property type="match status" value="1"/>
</dbReference>
<dbReference type="InterPro" id="IPR000644">
    <property type="entry name" value="CBS_dom"/>
</dbReference>
<name>A0A941JSY2_9CHRO</name>
<evidence type="ECO:0000256" key="8">
    <source>
        <dbReference type="ARBA" id="ARBA00023214"/>
    </source>
</evidence>
<keyword evidence="7" id="KW-0869">Chloride channel</keyword>
<comment type="subcellular location">
    <subcellularLocation>
        <location evidence="1">Membrane</location>
        <topology evidence="1">Multi-pass membrane protein</topology>
    </subcellularLocation>
</comment>
<keyword evidence="10" id="KW-0129">CBS domain</keyword>
<keyword evidence="3 11" id="KW-0812">Transmembrane</keyword>
<comment type="caution">
    <text evidence="13">The sequence shown here is derived from an EMBL/GenBank/DDBJ whole genome shotgun (WGS) entry which is preliminary data.</text>
</comment>
<dbReference type="Pfam" id="PF00571">
    <property type="entry name" value="CBS"/>
    <property type="match status" value="2"/>
</dbReference>
<keyword evidence="6 11" id="KW-0472">Membrane</keyword>
<evidence type="ECO:0000313" key="14">
    <source>
        <dbReference type="Proteomes" id="UP000767446"/>
    </source>
</evidence>
<sequence length="627" mass="66574">MTTNIAEAKVIIPPQSTLPSLSDRLTSLLNRTQPSPESLVLIYAILIGGSSGLALVLFHYLITLFESLTFDNLMGAISVWGAWTVALVPTCGGLIVGLICWLYPALLGQGFSNLLINTRLQQISPLRPAMKILAAAVSLGTGASLGPEGPSVEIGASLGILLGQTFQVAKERYRLLIGAGAAAGFAAGFNAPIAGVFFALEVMLGKTFTTPDVSLILLSAFVSAIVARIFLGVHPAFDIPGYQVVSNWEWVFYLGLGLLASLLSIIYTQGIKLAQATFQGEIKFLSWLGTIPQLLKPVFGGACVGLIAWQLPQILGIGYGTLEVILSGEKFPLYLLCLLLVFKLVATAISLGSGLVGGIFAPGMFLGACLGAIYGNILALVLPAGFAEIAPPAAYAMVGMAAVLASSVKAPLTAIMLLFELTQNYLIILPVMVAVGVSVWLVEQIKSKQVVAGLNLQEMGMNLEKQDDVAVLQQVPVATIMERSYLSLPDSMALLEAGKKMVYAQCHTAVVLDAKGELLGVISLSDIQRRIASISSQSSLRAAKKILSKELLEHICTAEILYAYGDESVAEALERMGARGLYLLPVVAEDNPRQVIGVIEKNRISLAGELAQLERSLHLFLPRTLSV</sequence>
<dbReference type="SUPFAM" id="SSF81340">
    <property type="entry name" value="Clc chloride channel"/>
    <property type="match status" value="1"/>
</dbReference>
<dbReference type="PRINTS" id="PR00762">
    <property type="entry name" value="CLCHANNEL"/>
</dbReference>